<dbReference type="KEGG" id="cser:CCO03_19140"/>
<dbReference type="InterPro" id="IPR009075">
    <property type="entry name" value="AcylCo_DH/oxidase_C"/>
</dbReference>
<sequence>MLSRNGLLGLRRYSILNVRIHPLTTTSRRRQTMSKTTPTFGFNPSDELNDLRMSAKALPLYEHVKRFVAETVAPMAEKYEALGKNRVGEDRWQYAPGQLELLEAAKDQAKKEGLWNFFLPDAETGEGLSNLDYAYIASELGKQPLASECMNCSAPDTGNMEVLERVGTPEQKERWLKPLLNGEIRSAYSMTEVHHASSDAKNVATSAVLDGDEWVINGEKHYISGAGSPRCKILITMVRTSPDAPAHKQQSMILVPKDTPGVKIVGAMHVFAEDHAPHGHMHVVYDNVRVPKENMLLGEGRGFEISQLRLGPGRIHHCMRSIGAAEKALDLMVERGISREAFGKQLAWLGGNVEIISRARIEIESMRLMVLKAAKAMDVLGNREARQWVHMVKAMVPERVCKIIDQAIQMHGALGVSQHTPLAHMYAQQRTLRLADGPDEVHHLVVGRNEIRMHEGSKEDDASMAAVFRN</sequence>
<accession>A0A1Y0ES49</accession>
<feature type="domain" description="Acyl-CoA dehydrogenase/oxidase C-terminal" evidence="7">
    <location>
        <begin position="300"/>
        <end position="449"/>
    </location>
</feature>
<evidence type="ECO:0000256" key="2">
    <source>
        <dbReference type="ARBA" id="ARBA00009347"/>
    </source>
</evidence>
<comment type="similarity">
    <text evidence="2">Belongs to the acyl-CoA dehydrogenase family.</text>
</comment>
<organism evidence="10 11">
    <name type="scientific">Comamonas serinivorans</name>
    <dbReference type="NCBI Taxonomy" id="1082851"/>
    <lineage>
        <taxon>Bacteria</taxon>
        <taxon>Pseudomonadati</taxon>
        <taxon>Pseudomonadota</taxon>
        <taxon>Betaproteobacteria</taxon>
        <taxon>Burkholderiales</taxon>
        <taxon>Comamonadaceae</taxon>
        <taxon>Comamonas</taxon>
    </lineage>
</organism>
<dbReference type="Pfam" id="PF00441">
    <property type="entry name" value="Acyl-CoA_dh_1"/>
    <property type="match status" value="1"/>
</dbReference>
<dbReference type="SUPFAM" id="SSF47203">
    <property type="entry name" value="Acyl-CoA dehydrogenase C-terminal domain-like"/>
    <property type="match status" value="1"/>
</dbReference>
<dbReference type="AlphaFoldDB" id="A0A1Y0ES49"/>
<dbReference type="InterPro" id="IPR036250">
    <property type="entry name" value="AcylCo_DH-like_C"/>
</dbReference>
<dbReference type="EMBL" id="CP021455">
    <property type="protein sequence ID" value="ARU06494.1"/>
    <property type="molecule type" value="Genomic_DNA"/>
</dbReference>
<dbReference type="Gene3D" id="2.40.110.10">
    <property type="entry name" value="Butyryl-CoA Dehydrogenase, subunit A, domain 2"/>
    <property type="match status" value="1"/>
</dbReference>
<dbReference type="GO" id="GO:0033539">
    <property type="term" value="P:fatty acid beta-oxidation using acyl-CoA dehydrogenase"/>
    <property type="evidence" value="ECO:0007669"/>
    <property type="project" value="TreeGrafter"/>
</dbReference>
<evidence type="ECO:0000256" key="4">
    <source>
        <dbReference type="ARBA" id="ARBA00022630"/>
    </source>
</evidence>
<dbReference type="Proteomes" id="UP000196138">
    <property type="component" value="Chromosome"/>
</dbReference>
<dbReference type="PANTHER" id="PTHR48083">
    <property type="entry name" value="MEDIUM-CHAIN SPECIFIC ACYL-COA DEHYDROGENASE, MITOCHONDRIAL-RELATED"/>
    <property type="match status" value="1"/>
</dbReference>
<protein>
    <submittedName>
        <fullName evidence="10">Acyl-CoA dehydrogenase</fullName>
    </submittedName>
</protein>
<comment type="cofactor">
    <cofactor evidence="1">
        <name>FAD</name>
        <dbReference type="ChEBI" id="CHEBI:57692"/>
    </cofactor>
</comment>
<dbReference type="InterPro" id="IPR009100">
    <property type="entry name" value="AcylCoA_DH/oxidase_NM_dom_sf"/>
</dbReference>
<feature type="domain" description="Acyl-CoA oxidase/dehydrogenase middle" evidence="8">
    <location>
        <begin position="187"/>
        <end position="282"/>
    </location>
</feature>
<dbReference type="Pfam" id="PF02770">
    <property type="entry name" value="Acyl-CoA_dh_M"/>
    <property type="match status" value="1"/>
</dbReference>
<keyword evidence="11" id="KW-1185">Reference proteome</keyword>
<evidence type="ECO:0000256" key="3">
    <source>
        <dbReference type="ARBA" id="ARBA00011738"/>
    </source>
</evidence>
<comment type="subunit">
    <text evidence="3">Homodimer.</text>
</comment>
<proteinExistence type="inferred from homology"/>
<reference evidence="10 11" key="1">
    <citation type="submission" date="2017-05" db="EMBL/GenBank/DDBJ databases">
        <authorList>
            <person name="Song R."/>
            <person name="Chenine A.L."/>
            <person name="Ruprecht R.M."/>
        </authorList>
    </citation>
    <scope>NUCLEOTIDE SEQUENCE [LARGE SCALE GENOMIC DNA]</scope>
    <source>
        <strain evidence="10 11">DSM 26136</strain>
    </source>
</reference>
<dbReference type="FunFam" id="2.40.110.10:FF:000002">
    <property type="entry name" value="Acyl-CoA dehydrogenase fadE12"/>
    <property type="match status" value="1"/>
</dbReference>
<dbReference type="InterPro" id="IPR050741">
    <property type="entry name" value="Acyl-CoA_dehydrogenase"/>
</dbReference>
<evidence type="ECO:0000259" key="9">
    <source>
        <dbReference type="Pfam" id="PF02771"/>
    </source>
</evidence>
<dbReference type="InterPro" id="IPR006091">
    <property type="entry name" value="Acyl-CoA_Oxase/DH_mid-dom"/>
</dbReference>
<evidence type="ECO:0000313" key="10">
    <source>
        <dbReference type="EMBL" id="ARU06494.1"/>
    </source>
</evidence>
<dbReference type="GO" id="GO:0050660">
    <property type="term" value="F:flavin adenine dinucleotide binding"/>
    <property type="evidence" value="ECO:0007669"/>
    <property type="project" value="InterPro"/>
</dbReference>
<evidence type="ECO:0000256" key="1">
    <source>
        <dbReference type="ARBA" id="ARBA00001974"/>
    </source>
</evidence>
<keyword evidence="5" id="KW-0274">FAD</keyword>
<dbReference type="OrthoDB" id="9769473at2"/>
<dbReference type="Pfam" id="PF02771">
    <property type="entry name" value="Acyl-CoA_dh_N"/>
    <property type="match status" value="1"/>
</dbReference>
<evidence type="ECO:0000256" key="6">
    <source>
        <dbReference type="ARBA" id="ARBA00023002"/>
    </source>
</evidence>
<name>A0A1Y0ES49_9BURK</name>
<keyword evidence="4" id="KW-0285">Flavoprotein</keyword>
<feature type="domain" description="Acyl-CoA dehydrogenase/oxidase N-terminal" evidence="9">
    <location>
        <begin position="61"/>
        <end position="183"/>
    </location>
</feature>
<dbReference type="InterPro" id="IPR037069">
    <property type="entry name" value="AcylCoA_DH/ox_N_sf"/>
</dbReference>
<evidence type="ECO:0000256" key="5">
    <source>
        <dbReference type="ARBA" id="ARBA00022827"/>
    </source>
</evidence>
<dbReference type="GO" id="GO:0005737">
    <property type="term" value="C:cytoplasm"/>
    <property type="evidence" value="ECO:0007669"/>
    <property type="project" value="TreeGrafter"/>
</dbReference>
<keyword evidence="6" id="KW-0560">Oxidoreductase</keyword>
<dbReference type="InterPro" id="IPR013786">
    <property type="entry name" value="AcylCoA_DH/ox_N"/>
</dbReference>
<dbReference type="SUPFAM" id="SSF56645">
    <property type="entry name" value="Acyl-CoA dehydrogenase NM domain-like"/>
    <property type="match status" value="1"/>
</dbReference>
<dbReference type="Gene3D" id="1.20.140.10">
    <property type="entry name" value="Butyryl-CoA Dehydrogenase, subunit A, domain 3"/>
    <property type="match status" value="1"/>
</dbReference>
<dbReference type="GO" id="GO:0003995">
    <property type="term" value="F:acyl-CoA dehydrogenase activity"/>
    <property type="evidence" value="ECO:0007669"/>
    <property type="project" value="TreeGrafter"/>
</dbReference>
<dbReference type="InterPro" id="IPR046373">
    <property type="entry name" value="Acyl-CoA_Oxase/DH_mid-dom_sf"/>
</dbReference>
<evidence type="ECO:0000259" key="8">
    <source>
        <dbReference type="Pfam" id="PF02770"/>
    </source>
</evidence>
<evidence type="ECO:0000259" key="7">
    <source>
        <dbReference type="Pfam" id="PF00441"/>
    </source>
</evidence>
<evidence type="ECO:0000313" key="11">
    <source>
        <dbReference type="Proteomes" id="UP000196138"/>
    </source>
</evidence>
<dbReference type="Gene3D" id="1.10.540.10">
    <property type="entry name" value="Acyl-CoA dehydrogenase/oxidase, N-terminal domain"/>
    <property type="match status" value="1"/>
</dbReference>
<gene>
    <name evidence="10" type="ORF">CCO03_19140</name>
</gene>
<dbReference type="PANTHER" id="PTHR48083:SF13">
    <property type="entry name" value="ACYL-COA DEHYDROGENASE FAMILY MEMBER 11"/>
    <property type="match status" value="1"/>
</dbReference>